<dbReference type="PANTHER" id="PTHR43798">
    <property type="entry name" value="MONOACYLGLYCEROL LIPASE"/>
    <property type="match status" value="1"/>
</dbReference>
<dbReference type="Pfam" id="PF12697">
    <property type="entry name" value="Abhydrolase_6"/>
    <property type="match status" value="1"/>
</dbReference>
<dbReference type="GO" id="GO:0046464">
    <property type="term" value="P:acylglycerol catabolic process"/>
    <property type="evidence" value="ECO:0007669"/>
    <property type="project" value="TreeGrafter"/>
</dbReference>
<dbReference type="RefSeq" id="WP_103464048.1">
    <property type="nucleotide sequence ID" value="NZ_PPXC01000001.1"/>
</dbReference>
<dbReference type="InterPro" id="IPR000073">
    <property type="entry name" value="AB_hydrolase_1"/>
</dbReference>
<protein>
    <submittedName>
        <fullName evidence="2">Alpha/beta hydrolase</fullName>
    </submittedName>
</protein>
<dbReference type="GO" id="GO:0047372">
    <property type="term" value="F:monoacylglycerol lipase activity"/>
    <property type="evidence" value="ECO:0007669"/>
    <property type="project" value="TreeGrafter"/>
</dbReference>
<organism evidence="2 3">
    <name type="scientific">Arthrobacter glacialis</name>
    <dbReference type="NCBI Taxonomy" id="1664"/>
    <lineage>
        <taxon>Bacteria</taxon>
        <taxon>Bacillati</taxon>
        <taxon>Actinomycetota</taxon>
        <taxon>Actinomycetes</taxon>
        <taxon>Micrococcales</taxon>
        <taxon>Micrococcaceae</taxon>
        <taxon>Arthrobacter</taxon>
    </lineage>
</organism>
<evidence type="ECO:0000313" key="3">
    <source>
        <dbReference type="Proteomes" id="UP000237061"/>
    </source>
</evidence>
<accession>A0A2S4A1L3</accession>
<reference evidence="2 3" key="1">
    <citation type="submission" date="2018-01" db="EMBL/GenBank/DDBJ databases">
        <title>Arthrobacter sp. nov., from glaciers in China.</title>
        <authorList>
            <person name="Liu Q."/>
            <person name="Xin Y.-H."/>
        </authorList>
    </citation>
    <scope>NUCLEOTIDE SEQUENCE [LARGE SCALE GENOMIC DNA]</scope>
    <source>
        <strain evidence="2 3">HLT2-12-2</strain>
    </source>
</reference>
<gene>
    <name evidence="2" type="ORF">CVS27_02000</name>
</gene>
<dbReference type="InterPro" id="IPR050266">
    <property type="entry name" value="AB_hydrolase_sf"/>
</dbReference>
<proteinExistence type="predicted"/>
<keyword evidence="2" id="KW-0378">Hydrolase</keyword>
<dbReference type="Proteomes" id="UP000237061">
    <property type="component" value="Unassembled WGS sequence"/>
</dbReference>
<dbReference type="PANTHER" id="PTHR43798:SF5">
    <property type="entry name" value="MONOACYLGLYCEROL LIPASE ABHD6"/>
    <property type="match status" value="1"/>
</dbReference>
<evidence type="ECO:0000313" key="2">
    <source>
        <dbReference type="EMBL" id="POH75391.1"/>
    </source>
</evidence>
<dbReference type="InterPro" id="IPR029058">
    <property type="entry name" value="AB_hydrolase_fold"/>
</dbReference>
<dbReference type="EMBL" id="PPXC01000001">
    <property type="protein sequence ID" value="POH75391.1"/>
    <property type="molecule type" value="Genomic_DNA"/>
</dbReference>
<sequence length="248" mass="27210">MSVRKVLVSGYEVVTTDTDYQSGRTFLLVHGIGMGISYFAQLSASLESHGRVVAIDLPGFGDAPEPARALTMAAMGKVLIDFVELEELGHPVLVGHSMGTQVVAEAAAQRPDLFPEVVLVAPTVNRHERTVRRQALRMAQDLFGESPQVLGIGMRNYAKTGPRWFIKKLRSMMDHAIEDTLVKIQAHTLVIRGKRDPVCPLVWVEEVTALIPNATMVEVDNRGHETMVKDGACVAGYILDHILHVDHA</sequence>
<evidence type="ECO:0000259" key="1">
    <source>
        <dbReference type="Pfam" id="PF12697"/>
    </source>
</evidence>
<feature type="domain" description="AB hydrolase-1" evidence="1">
    <location>
        <begin position="26"/>
        <end position="227"/>
    </location>
</feature>
<dbReference type="SUPFAM" id="SSF53474">
    <property type="entry name" value="alpha/beta-Hydrolases"/>
    <property type="match status" value="1"/>
</dbReference>
<comment type="caution">
    <text evidence="2">The sequence shown here is derived from an EMBL/GenBank/DDBJ whole genome shotgun (WGS) entry which is preliminary data.</text>
</comment>
<dbReference type="GO" id="GO:0016020">
    <property type="term" value="C:membrane"/>
    <property type="evidence" value="ECO:0007669"/>
    <property type="project" value="TreeGrafter"/>
</dbReference>
<dbReference type="Gene3D" id="3.40.50.1820">
    <property type="entry name" value="alpha/beta hydrolase"/>
    <property type="match status" value="1"/>
</dbReference>
<dbReference type="AlphaFoldDB" id="A0A2S4A1L3"/>
<keyword evidence="3" id="KW-1185">Reference proteome</keyword>
<name>A0A2S4A1L3_ARTGL</name>
<dbReference type="PRINTS" id="PR00111">
    <property type="entry name" value="ABHYDROLASE"/>
</dbReference>